<evidence type="ECO:0000256" key="6">
    <source>
        <dbReference type="SAM" id="Coils"/>
    </source>
</evidence>
<dbReference type="GO" id="GO:0003723">
    <property type="term" value="F:RNA binding"/>
    <property type="evidence" value="ECO:0007669"/>
    <property type="project" value="TreeGrafter"/>
</dbReference>
<feature type="active site" evidence="5">
    <location>
        <position position="544"/>
    </location>
</feature>
<organism evidence="8 9">
    <name type="scientific">Dictyostelium firmibasis</name>
    <dbReference type="NCBI Taxonomy" id="79012"/>
    <lineage>
        <taxon>Eukaryota</taxon>
        <taxon>Amoebozoa</taxon>
        <taxon>Evosea</taxon>
        <taxon>Eumycetozoa</taxon>
        <taxon>Dictyostelia</taxon>
        <taxon>Dictyosteliales</taxon>
        <taxon>Dictyosteliaceae</taxon>
        <taxon>Dictyostelium</taxon>
    </lineage>
</organism>
<name>A0AAN7TY68_9MYCE</name>
<evidence type="ECO:0000256" key="1">
    <source>
        <dbReference type="ARBA" id="ARBA00022603"/>
    </source>
</evidence>
<reference evidence="8 9" key="1">
    <citation type="submission" date="2023-11" db="EMBL/GenBank/DDBJ databases">
        <title>Dfirmibasis_genome.</title>
        <authorList>
            <person name="Edelbroek B."/>
            <person name="Kjellin J."/>
            <person name="Jerlstrom-Hultqvist J."/>
            <person name="Soderbom F."/>
        </authorList>
    </citation>
    <scope>NUCLEOTIDE SEQUENCE [LARGE SCALE GENOMIC DNA]</scope>
    <source>
        <strain evidence="8 9">TNS-C-14</strain>
    </source>
</reference>
<keyword evidence="2 4" id="KW-0808">Transferase</keyword>
<dbReference type="InterPro" id="IPR010280">
    <property type="entry name" value="U5_MeTrfase_fam"/>
</dbReference>
<evidence type="ECO:0000256" key="7">
    <source>
        <dbReference type="SAM" id="MobiDB-lite"/>
    </source>
</evidence>
<evidence type="ECO:0000256" key="3">
    <source>
        <dbReference type="ARBA" id="ARBA00022691"/>
    </source>
</evidence>
<dbReference type="Gene3D" id="3.40.50.150">
    <property type="entry name" value="Vaccinia Virus protein VP39"/>
    <property type="match status" value="1"/>
</dbReference>
<feature type="binding site" evidence="4">
    <location>
        <position position="516"/>
    </location>
    <ligand>
        <name>S-adenosyl-L-methionine</name>
        <dbReference type="ChEBI" id="CHEBI:59789"/>
    </ligand>
</feature>
<dbReference type="PANTHER" id="PTHR45904">
    <property type="entry name" value="TRNA (URACIL-5-)-METHYLTRANSFERASE"/>
    <property type="match status" value="1"/>
</dbReference>
<dbReference type="EMBL" id="JAVFKY010000001">
    <property type="protein sequence ID" value="KAK5582044.1"/>
    <property type="molecule type" value="Genomic_DNA"/>
</dbReference>
<feature type="compositionally biased region" description="Basic and acidic residues" evidence="7">
    <location>
        <begin position="651"/>
        <end position="661"/>
    </location>
</feature>
<evidence type="ECO:0000313" key="9">
    <source>
        <dbReference type="Proteomes" id="UP001344447"/>
    </source>
</evidence>
<feature type="active site" description="Nucleophile" evidence="4">
    <location>
        <position position="544"/>
    </location>
</feature>
<feature type="compositionally biased region" description="Basic and acidic residues" evidence="7">
    <location>
        <begin position="626"/>
        <end position="643"/>
    </location>
</feature>
<dbReference type="InterPro" id="IPR045850">
    <property type="entry name" value="TRM2_met"/>
</dbReference>
<dbReference type="InterPro" id="IPR035979">
    <property type="entry name" value="RBD_domain_sf"/>
</dbReference>
<feature type="region of interest" description="Disordered" evidence="7">
    <location>
        <begin position="599"/>
        <end position="661"/>
    </location>
</feature>
<keyword evidence="6" id="KW-0175">Coiled coil</keyword>
<sequence length="661" mass="74729">MEEVKENVESKDNVVTTTATSESTITETATTESTTELKEKVEEKTTEETSETSSDQIYVPNSTLHSMVVFGLPKYMDSKKFTKFLQQNNVPFKKIKKIVKESFGIISFDSVEERDNFLKYFQGFKLNDKVILKTEAKEEKADRMKRKYEEKEDKNEDNRESKLKTIEDIVCPWFNIPYEEQLKKKKDQIEKVMMNIKSTIRKESFHNIPEWLVKRNSTKEEKMCCKLEEIVPSPVTENYRNKAQYTIGYDGDSQPCVGFALGRTGNGITIVADPTNAPLISKRSNEIRRLFNQYIIAPNLGSNRKPFDKNTHSGFWRQLTVRDFTTGETMVTVQFNHKGLTSDELETEKTNLKNYFASLPEEQRITSLSIQMYDGISNAAPVDLAVETILGPEYIHEKLLGYQFRVSPNAFFQVNTKATELLYSKVLDWAQVSPDTTLLDICCGTGTIGQCISKNVKKVIGLEISPDAVVDSINNAKLNQIDNAEYLVGKAEDTLPTLLTATTTTTGDREFIGIVDPPRGGLHGDVLKAIRTFEPLKKLVYVSCNQSSLIPDASKLCKGISKTMKGTPFIPTKAIAFDLFPHTDLVELVVLFERSDTATTTATTTTTTATTTTTTTATTTTTTDIKQQEEKEEEDKKRKRDGEHEEIENENNEKKEIKLEN</sequence>
<dbReference type="PANTHER" id="PTHR45904:SF2">
    <property type="entry name" value="TRNA (URACIL-5-)-METHYLTRANSFERASE HOMOLOG A"/>
    <property type="match status" value="1"/>
</dbReference>
<evidence type="ECO:0000256" key="4">
    <source>
        <dbReference type="PROSITE-ProRule" id="PRU01024"/>
    </source>
</evidence>
<dbReference type="GO" id="GO:0032259">
    <property type="term" value="P:methylation"/>
    <property type="evidence" value="ECO:0007669"/>
    <property type="project" value="UniProtKB-KW"/>
</dbReference>
<feature type="binding site" evidence="4">
    <location>
        <position position="413"/>
    </location>
    <ligand>
        <name>S-adenosyl-L-methionine</name>
        <dbReference type="ChEBI" id="CHEBI:59789"/>
    </ligand>
</feature>
<dbReference type="PROSITE" id="PS01230">
    <property type="entry name" value="TRMA_1"/>
    <property type="match status" value="1"/>
</dbReference>
<comment type="caution">
    <text evidence="8">The sequence shown here is derived from an EMBL/GenBank/DDBJ whole genome shotgun (WGS) entry which is preliminary data.</text>
</comment>
<keyword evidence="1 4" id="KW-0489">Methyltransferase</keyword>
<proteinExistence type="inferred from homology"/>
<feature type="compositionally biased region" description="Basic and acidic residues" evidence="7">
    <location>
        <begin position="35"/>
        <end position="47"/>
    </location>
</feature>
<dbReference type="GO" id="GO:0006396">
    <property type="term" value="P:RNA processing"/>
    <property type="evidence" value="ECO:0007669"/>
    <property type="project" value="InterPro"/>
</dbReference>
<dbReference type="InterPro" id="IPR030390">
    <property type="entry name" value="MeTrfase_TrmA_AS"/>
</dbReference>
<feature type="compositionally biased region" description="Basic and acidic residues" evidence="7">
    <location>
        <begin position="1"/>
        <end position="12"/>
    </location>
</feature>
<accession>A0AAN7TY68</accession>
<evidence type="ECO:0000313" key="8">
    <source>
        <dbReference type="EMBL" id="KAK5582044.1"/>
    </source>
</evidence>
<feature type="region of interest" description="Disordered" evidence="7">
    <location>
        <begin position="1"/>
        <end position="55"/>
    </location>
</feature>
<dbReference type="InterPro" id="IPR029063">
    <property type="entry name" value="SAM-dependent_MTases_sf"/>
</dbReference>
<keyword evidence="3 4" id="KW-0949">S-adenosyl-L-methionine</keyword>
<dbReference type="SUPFAM" id="SSF54928">
    <property type="entry name" value="RNA-binding domain, RBD"/>
    <property type="match status" value="1"/>
</dbReference>
<feature type="coiled-coil region" evidence="6">
    <location>
        <begin position="131"/>
        <end position="199"/>
    </location>
</feature>
<keyword evidence="9" id="KW-1185">Reference proteome</keyword>
<protein>
    <submittedName>
        <fullName evidence="8">Uncharacterized protein</fullName>
    </submittedName>
</protein>
<evidence type="ECO:0000256" key="5">
    <source>
        <dbReference type="PROSITE-ProRule" id="PRU10015"/>
    </source>
</evidence>
<gene>
    <name evidence="8" type="ORF">RB653_003626</name>
</gene>
<evidence type="ECO:0000256" key="2">
    <source>
        <dbReference type="ARBA" id="ARBA00022679"/>
    </source>
</evidence>
<dbReference type="SUPFAM" id="SSF53335">
    <property type="entry name" value="S-adenosyl-L-methionine-dependent methyltransferases"/>
    <property type="match status" value="1"/>
</dbReference>
<feature type="binding site" evidence="4">
    <location>
        <position position="463"/>
    </location>
    <ligand>
        <name>S-adenosyl-L-methionine</name>
        <dbReference type="ChEBI" id="CHEBI:59789"/>
    </ligand>
</feature>
<comment type="caution">
    <text evidence="4">Lacks conserved residue(s) required for the propagation of feature annotation.</text>
</comment>
<dbReference type="CDD" id="cd02440">
    <property type="entry name" value="AdoMet_MTases"/>
    <property type="match status" value="1"/>
</dbReference>
<dbReference type="Proteomes" id="UP001344447">
    <property type="component" value="Unassembled WGS sequence"/>
</dbReference>
<dbReference type="GO" id="GO:0008173">
    <property type="term" value="F:RNA methyltransferase activity"/>
    <property type="evidence" value="ECO:0007669"/>
    <property type="project" value="InterPro"/>
</dbReference>
<dbReference type="AlphaFoldDB" id="A0AAN7TY68"/>
<comment type="similarity">
    <text evidence="4">Belongs to the class I-like SAM-binding methyltransferase superfamily. RNA M5U methyltransferase family.</text>
</comment>
<feature type="compositionally biased region" description="Low complexity" evidence="7">
    <location>
        <begin position="16"/>
        <end position="34"/>
    </location>
</feature>
<feature type="compositionally biased region" description="Low complexity" evidence="7">
    <location>
        <begin position="599"/>
        <end position="623"/>
    </location>
</feature>
<dbReference type="Pfam" id="PF05958">
    <property type="entry name" value="tRNA_U5-meth_tr"/>
    <property type="match status" value="1"/>
</dbReference>
<dbReference type="PROSITE" id="PS51687">
    <property type="entry name" value="SAM_MT_RNA_M5U"/>
    <property type="match status" value="1"/>
</dbReference>
<dbReference type="Gene3D" id="2.40.50.1070">
    <property type="match status" value="1"/>
</dbReference>